<dbReference type="EMBL" id="MN738772">
    <property type="protein sequence ID" value="QHS84092.1"/>
    <property type="molecule type" value="Genomic_DNA"/>
</dbReference>
<evidence type="ECO:0000313" key="2">
    <source>
        <dbReference type="EMBL" id="QHS84092.1"/>
    </source>
</evidence>
<reference evidence="2" key="1">
    <citation type="journal article" date="2020" name="Nature">
        <title>Giant virus diversity and host interactions through global metagenomics.</title>
        <authorList>
            <person name="Schulz F."/>
            <person name="Roux S."/>
            <person name="Paez-Espino D."/>
            <person name="Jungbluth S."/>
            <person name="Walsh D.A."/>
            <person name="Denef V.J."/>
            <person name="McMahon K.D."/>
            <person name="Konstantinidis K.T."/>
            <person name="Eloe-Fadrosh E.A."/>
            <person name="Kyrpides N.C."/>
            <person name="Woyke T."/>
        </authorList>
    </citation>
    <scope>NUCLEOTIDE SEQUENCE</scope>
    <source>
        <strain evidence="2">GVMAG-S-ERX555965-48</strain>
    </source>
</reference>
<proteinExistence type="predicted"/>
<sequence>MKHKSSKKNIIRKTKKVKSRLRKTRKNRQKKRITRKKGGRYYDNNYDHKSFFDKAKTRTSANMLQFTSKYNPKFETRVNNKRDIVVEKLDNHMEKYYSDTDISSECTNEICKCKSKDKRIQHILDALNNNTECTRTQKILKNYKNLNSYDLRQLPKNRIKWNIVSRFPAYYDGYMTSDRIKTYIKYLIENNKVEEERRDNILNNLNSELHYEYKNNGDLIFICNKLFKGALARTFIQKCNDLDKDLKKLNKNLVDKKYILYENEFNNHILLLVDKSLFNDRPEINDIELSIPISEENFELPNVTEIKSTKNNKNEYRKSVDSVINDYHSLDLIQEGDEEEEENKKLTILI</sequence>
<organism evidence="2">
    <name type="scientific">viral metagenome</name>
    <dbReference type="NCBI Taxonomy" id="1070528"/>
    <lineage>
        <taxon>unclassified sequences</taxon>
        <taxon>metagenomes</taxon>
        <taxon>organismal metagenomes</taxon>
    </lineage>
</organism>
<protein>
    <submittedName>
        <fullName evidence="2">Uncharacterized protein</fullName>
    </submittedName>
</protein>
<feature type="region of interest" description="Disordered" evidence="1">
    <location>
        <begin position="1"/>
        <end position="41"/>
    </location>
</feature>
<dbReference type="AlphaFoldDB" id="A0A6C0AWF5"/>
<feature type="compositionally biased region" description="Basic residues" evidence="1">
    <location>
        <begin position="1"/>
        <end position="39"/>
    </location>
</feature>
<evidence type="ECO:0000256" key="1">
    <source>
        <dbReference type="SAM" id="MobiDB-lite"/>
    </source>
</evidence>
<accession>A0A6C0AWF5</accession>
<name>A0A6C0AWF5_9ZZZZ</name>